<feature type="region of interest" description="Disordered" evidence="1">
    <location>
        <begin position="253"/>
        <end position="273"/>
    </location>
</feature>
<organism evidence="2 3">
    <name type="scientific">Dreissena polymorpha</name>
    <name type="common">Zebra mussel</name>
    <name type="synonym">Mytilus polymorpha</name>
    <dbReference type="NCBI Taxonomy" id="45954"/>
    <lineage>
        <taxon>Eukaryota</taxon>
        <taxon>Metazoa</taxon>
        <taxon>Spiralia</taxon>
        <taxon>Lophotrochozoa</taxon>
        <taxon>Mollusca</taxon>
        <taxon>Bivalvia</taxon>
        <taxon>Autobranchia</taxon>
        <taxon>Heteroconchia</taxon>
        <taxon>Euheterodonta</taxon>
        <taxon>Imparidentia</taxon>
        <taxon>Neoheterodontei</taxon>
        <taxon>Myida</taxon>
        <taxon>Dreissenoidea</taxon>
        <taxon>Dreissenidae</taxon>
        <taxon>Dreissena</taxon>
    </lineage>
</organism>
<accession>A0A9D4J802</accession>
<name>A0A9D4J802_DREPO</name>
<evidence type="ECO:0000313" key="3">
    <source>
        <dbReference type="Proteomes" id="UP000828390"/>
    </source>
</evidence>
<dbReference type="Proteomes" id="UP000828390">
    <property type="component" value="Unassembled WGS sequence"/>
</dbReference>
<evidence type="ECO:0000313" key="2">
    <source>
        <dbReference type="EMBL" id="KAH3798472.1"/>
    </source>
</evidence>
<dbReference type="EMBL" id="JAIWYP010000007">
    <property type="protein sequence ID" value="KAH3798472.1"/>
    <property type="molecule type" value="Genomic_DNA"/>
</dbReference>
<protein>
    <submittedName>
        <fullName evidence="2">Uncharacterized protein</fullName>
    </submittedName>
</protein>
<comment type="caution">
    <text evidence="2">The sequence shown here is derived from an EMBL/GenBank/DDBJ whole genome shotgun (WGS) entry which is preliminary data.</text>
</comment>
<gene>
    <name evidence="2" type="ORF">DPMN_152071</name>
</gene>
<feature type="compositionally biased region" description="Low complexity" evidence="1">
    <location>
        <begin position="254"/>
        <end position="267"/>
    </location>
</feature>
<dbReference type="AlphaFoldDB" id="A0A9D4J802"/>
<reference evidence="2" key="1">
    <citation type="journal article" date="2019" name="bioRxiv">
        <title>The Genome of the Zebra Mussel, Dreissena polymorpha: A Resource for Invasive Species Research.</title>
        <authorList>
            <person name="McCartney M.A."/>
            <person name="Auch B."/>
            <person name="Kono T."/>
            <person name="Mallez S."/>
            <person name="Zhang Y."/>
            <person name="Obille A."/>
            <person name="Becker A."/>
            <person name="Abrahante J.E."/>
            <person name="Garbe J."/>
            <person name="Badalamenti J.P."/>
            <person name="Herman A."/>
            <person name="Mangelson H."/>
            <person name="Liachko I."/>
            <person name="Sullivan S."/>
            <person name="Sone E.D."/>
            <person name="Koren S."/>
            <person name="Silverstein K.A.T."/>
            <person name="Beckman K.B."/>
            <person name="Gohl D.M."/>
        </authorList>
    </citation>
    <scope>NUCLEOTIDE SEQUENCE</scope>
    <source>
        <strain evidence="2">Duluth1</strain>
        <tissue evidence="2">Whole animal</tissue>
    </source>
</reference>
<sequence length="273" mass="30419">MSTDSSHVAGSFDRDSRKNSLDLGAIKEKCSRLESEVKSGLGSHKSVDMAGDGSERQKMFEFLKTPSLASRQASLGLKIIDHDLEWTELYSGNITTPSPTSSTEKRFADFLRTPSISSKASSKWSSYENISTPSQPDPDRKLLYPHQPARNRRCLSHSPSDVSMGSDIDLLYNVDLNLEAKMKISDKPVKCLLATSCNNEPLILSFSGSFGDDEAVLKWKKHENEQLWTNEPILELCPRTKTAILPTYMRRRMSSNSSHNSIASGNSDMPNRK</sequence>
<keyword evidence="3" id="KW-1185">Reference proteome</keyword>
<reference evidence="2" key="2">
    <citation type="submission" date="2020-11" db="EMBL/GenBank/DDBJ databases">
        <authorList>
            <person name="McCartney M.A."/>
            <person name="Auch B."/>
            <person name="Kono T."/>
            <person name="Mallez S."/>
            <person name="Becker A."/>
            <person name="Gohl D.M."/>
            <person name="Silverstein K.A.T."/>
            <person name="Koren S."/>
            <person name="Bechman K.B."/>
            <person name="Herman A."/>
            <person name="Abrahante J.E."/>
            <person name="Garbe J."/>
        </authorList>
    </citation>
    <scope>NUCLEOTIDE SEQUENCE</scope>
    <source>
        <strain evidence="2">Duluth1</strain>
        <tissue evidence="2">Whole animal</tissue>
    </source>
</reference>
<evidence type="ECO:0000256" key="1">
    <source>
        <dbReference type="SAM" id="MobiDB-lite"/>
    </source>
</evidence>
<proteinExistence type="predicted"/>